<organism evidence="2 3">
    <name type="scientific">Tessaracoccus defluvii</name>
    <dbReference type="NCBI Taxonomy" id="1285901"/>
    <lineage>
        <taxon>Bacteria</taxon>
        <taxon>Bacillati</taxon>
        <taxon>Actinomycetota</taxon>
        <taxon>Actinomycetes</taxon>
        <taxon>Propionibacteriales</taxon>
        <taxon>Propionibacteriaceae</taxon>
        <taxon>Tessaracoccus</taxon>
    </lineage>
</organism>
<keyword evidence="3" id="KW-1185">Reference proteome</keyword>
<accession>A0A7H0H8Q3</accession>
<proteinExistence type="predicted"/>
<name>A0A7H0H8Q3_9ACTN</name>
<sequence length="561" mass="61332">MVQVRVTRVQYSDGREVDIPAEGVVLLVGPNNAGKSQALKDLANLAREPQYNGRVLTSVDYEKEAVATIGEWVASRVPQITRDGVDRYQIEGWGEVTSRDIEAQWNQQNLNVLTSLFIFHADGTTRLSAGDSQSNLDFSSAIPSHPVQRAYLDSVIEEEIDRESRGAFGLGVTVDRYAGSVISLRLGEPPLFQHEKGRPKGEYLAALKELPRLEEQGDGVRSYLGLVLHLAAGRHQILLIDEPEAFLHPPQARRLGSVLADKARAQQVFIATHSNDVLQGALEGGASVTIIRVTRDGNTNHPAVLPDSAVKTLWSDPLLRYSNVLDGLFHDAVVLCESDADCRYYSAVLDHLSTSEDQQIVGREAQLLFTHCGGKARMSSVVDALRAVSVPVIVVADFDVLRNPTDVERIVCSLGGDFAKYEADLKRVGSALTSDEKPLRKLTLKDELNRQLDALPNEVLSRQEVESVRALMKAESGWDKAKRSGLQAVPQGDAYRACERLLAGLREIGLCVVPVGELERFAPSVAGHGPSWVSAVLEQKLHESPGHDAVEFVKGIREVAS</sequence>
<evidence type="ECO:0000313" key="2">
    <source>
        <dbReference type="EMBL" id="QNP56919.1"/>
    </source>
</evidence>
<dbReference type="GO" id="GO:0016887">
    <property type="term" value="F:ATP hydrolysis activity"/>
    <property type="evidence" value="ECO:0007669"/>
    <property type="project" value="InterPro"/>
</dbReference>
<dbReference type="SMART" id="SM00382">
    <property type="entry name" value="AAA"/>
    <property type="match status" value="1"/>
</dbReference>
<feature type="domain" description="AAA+ ATPase" evidence="1">
    <location>
        <begin position="21"/>
        <end position="297"/>
    </location>
</feature>
<dbReference type="RefSeq" id="WP_187722018.1">
    <property type="nucleotide sequence ID" value="NZ_BAABBL010000003.1"/>
</dbReference>
<dbReference type="AlphaFoldDB" id="A0A7H0H8Q3"/>
<dbReference type="Gene3D" id="3.40.50.300">
    <property type="entry name" value="P-loop containing nucleotide triphosphate hydrolases"/>
    <property type="match status" value="1"/>
</dbReference>
<protein>
    <submittedName>
        <fullName evidence="2">ATP-binding protein</fullName>
    </submittedName>
</protein>
<evidence type="ECO:0000313" key="3">
    <source>
        <dbReference type="Proteomes" id="UP000516117"/>
    </source>
</evidence>
<dbReference type="GO" id="GO:0005524">
    <property type="term" value="F:ATP binding"/>
    <property type="evidence" value="ECO:0007669"/>
    <property type="project" value="UniProtKB-KW"/>
</dbReference>
<evidence type="ECO:0000259" key="1">
    <source>
        <dbReference type="SMART" id="SM00382"/>
    </source>
</evidence>
<gene>
    <name evidence="2" type="ORF">H9L22_06170</name>
</gene>
<dbReference type="Proteomes" id="UP000516117">
    <property type="component" value="Chromosome"/>
</dbReference>
<reference evidence="2 3" key="1">
    <citation type="submission" date="2020-08" db="EMBL/GenBank/DDBJ databases">
        <title>Genome sequence of Tessaracoccus defluvii JCM 17540T.</title>
        <authorList>
            <person name="Hyun D.-W."/>
            <person name="Bae J.-W."/>
        </authorList>
    </citation>
    <scope>NUCLEOTIDE SEQUENCE [LARGE SCALE GENOMIC DNA]</scope>
    <source>
        <strain evidence="2 3">JCM 17540</strain>
    </source>
</reference>
<dbReference type="InterPro" id="IPR027417">
    <property type="entry name" value="P-loop_NTPase"/>
</dbReference>
<dbReference type="PANTHER" id="PTHR43581">
    <property type="entry name" value="ATP/GTP PHOSPHATASE"/>
    <property type="match status" value="1"/>
</dbReference>
<keyword evidence="2" id="KW-0547">Nucleotide-binding</keyword>
<dbReference type="SUPFAM" id="SSF52540">
    <property type="entry name" value="P-loop containing nucleoside triphosphate hydrolases"/>
    <property type="match status" value="1"/>
</dbReference>
<dbReference type="PANTHER" id="PTHR43581:SF4">
    <property type="entry name" value="ATP_GTP PHOSPHATASE"/>
    <property type="match status" value="1"/>
</dbReference>
<dbReference type="KEGG" id="tdf:H9L22_06170"/>
<dbReference type="InterPro" id="IPR003593">
    <property type="entry name" value="AAA+_ATPase"/>
</dbReference>
<dbReference type="Pfam" id="PF13304">
    <property type="entry name" value="AAA_21"/>
    <property type="match status" value="1"/>
</dbReference>
<keyword evidence="2" id="KW-0067">ATP-binding</keyword>
<dbReference type="InterPro" id="IPR003959">
    <property type="entry name" value="ATPase_AAA_core"/>
</dbReference>
<dbReference type="InterPro" id="IPR051396">
    <property type="entry name" value="Bact_Antivir_Def_Nuclease"/>
</dbReference>
<dbReference type="EMBL" id="CP060789">
    <property type="protein sequence ID" value="QNP56919.1"/>
    <property type="molecule type" value="Genomic_DNA"/>
</dbReference>